<dbReference type="InterPro" id="IPR036380">
    <property type="entry name" value="Isochorismatase-like_sf"/>
</dbReference>
<sequence length="192" mass="20366">MDDLDLDPARTALLVMDYQPAIVGRLPDPDAQVARAAAAIEVVRRHGGHVGYVRVGLSAEEAASAPAHSRFAALAENEAMRPDAPGTQVVEALAPREGDAVVRKSRVGAFSTTDLDEQLRARDVGTIVLAGVSTSGVTLSTVRDASDRDYRVLVLSDATADPDPEVHDFLLSRIFPGQADVLTTEELDARLG</sequence>
<dbReference type="Proteomes" id="UP000649179">
    <property type="component" value="Unassembled WGS sequence"/>
</dbReference>
<gene>
    <name evidence="3" type="ORF">GCM10011519_12640</name>
</gene>
<dbReference type="AlphaFoldDB" id="A0A917BGU2"/>
<proteinExistence type="predicted"/>
<dbReference type="PANTHER" id="PTHR43540:SF7">
    <property type="entry name" value="ISOCHORISMATASE FAMILY PROTEIN YECD"/>
    <property type="match status" value="1"/>
</dbReference>
<reference evidence="3" key="2">
    <citation type="submission" date="2020-09" db="EMBL/GenBank/DDBJ databases">
        <authorList>
            <person name="Sun Q."/>
            <person name="Zhou Y."/>
        </authorList>
    </citation>
    <scope>NUCLEOTIDE SEQUENCE</scope>
    <source>
        <strain evidence="3">CGMCC 1.16067</strain>
    </source>
</reference>
<dbReference type="EMBL" id="BMKQ01000001">
    <property type="protein sequence ID" value="GGF40411.1"/>
    <property type="molecule type" value="Genomic_DNA"/>
</dbReference>
<dbReference type="RefSeq" id="WP_188779015.1">
    <property type="nucleotide sequence ID" value="NZ_BMKQ01000001.1"/>
</dbReference>
<dbReference type="GO" id="GO:0016787">
    <property type="term" value="F:hydrolase activity"/>
    <property type="evidence" value="ECO:0007669"/>
    <property type="project" value="UniProtKB-KW"/>
</dbReference>
<keyword evidence="4" id="KW-1185">Reference proteome</keyword>
<organism evidence="3 4">
    <name type="scientific">Marmoricola endophyticus</name>
    <dbReference type="NCBI Taxonomy" id="2040280"/>
    <lineage>
        <taxon>Bacteria</taxon>
        <taxon>Bacillati</taxon>
        <taxon>Actinomycetota</taxon>
        <taxon>Actinomycetes</taxon>
        <taxon>Propionibacteriales</taxon>
        <taxon>Nocardioidaceae</taxon>
        <taxon>Marmoricola</taxon>
    </lineage>
</organism>
<comment type="caution">
    <text evidence="3">The sequence shown here is derived from an EMBL/GenBank/DDBJ whole genome shotgun (WGS) entry which is preliminary data.</text>
</comment>
<dbReference type="InterPro" id="IPR000868">
    <property type="entry name" value="Isochorismatase-like_dom"/>
</dbReference>
<reference evidence="3" key="1">
    <citation type="journal article" date="2014" name="Int. J. Syst. Evol. Microbiol.">
        <title>Complete genome sequence of Corynebacterium casei LMG S-19264T (=DSM 44701T), isolated from a smear-ripened cheese.</title>
        <authorList>
            <consortium name="US DOE Joint Genome Institute (JGI-PGF)"/>
            <person name="Walter F."/>
            <person name="Albersmeier A."/>
            <person name="Kalinowski J."/>
            <person name="Ruckert C."/>
        </authorList>
    </citation>
    <scope>NUCLEOTIDE SEQUENCE</scope>
    <source>
        <strain evidence="3">CGMCC 1.16067</strain>
    </source>
</reference>
<accession>A0A917BGU2</accession>
<name>A0A917BGU2_9ACTN</name>
<evidence type="ECO:0000256" key="1">
    <source>
        <dbReference type="ARBA" id="ARBA00022801"/>
    </source>
</evidence>
<keyword evidence="1" id="KW-0378">Hydrolase</keyword>
<dbReference type="Gene3D" id="3.40.50.850">
    <property type="entry name" value="Isochorismatase-like"/>
    <property type="match status" value="1"/>
</dbReference>
<protein>
    <submittedName>
        <fullName evidence="3">Isochorismatase</fullName>
    </submittedName>
</protein>
<dbReference type="Pfam" id="PF00857">
    <property type="entry name" value="Isochorismatase"/>
    <property type="match status" value="1"/>
</dbReference>
<evidence type="ECO:0000313" key="4">
    <source>
        <dbReference type="Proteomes" id="UP000649179"/>
    </source>
</evidence>
<dbReference type="InterPro" id="IPR050272">
    <property type="entry name" value="Isochorismatase-like_hydrls"/>
</dbReference>
<dbReference type="CDD" id="cd00431">
    <property type="entry name" value="cysteine_hydrolases"/>
    <property type="match status" value="1"/>
</dbReference>
<dbReference type="SUPFAM" id="SSF52499">
    <property type="entry name" value="Isochorismatase-like hydrolases"/>
    <property type="match status" value="1"/>
</dbReference>
<evidence type="ECO:0000259" key="2">
    <source>
        <dbReference type="Pfam" id="PF00857"/>
    </source>
</evidence>
<evidence type="ECO:0000313" key="3">
    <source>
        <dbReference type="EMBL" id="GGF40411.1"/>
    </source>
</evidence>
<feature type="domain" description="Isochorismatase-like" evidence="2">
    <location>
        <begin position="11"/>
        <end position="186"/>
    </location>
</feature>
<dbReference type="PANTHER" id="PTHR43540">
    <property type="entry name" value="PEROXYUREIDOACRYLATE/UREIDOACRYLATE AMIDOHYDROLASE-RELATED"/>
    <property type="match status" value="1"/>
</dbReference>